<dbReference type="SUPFAM" id="SSF51905">
    <property type="entry name" value="FAD/NAD(P)-binding domain"/>
    <property type="match status" value="1"/>
</dbReference>
<reference evidence="3 4" key="1">
    <citation type="submission" date="2007-06" db="EMBL/GenBank/DDBJ databases">
        <authorList>
            <person name="Shimkets L."/>
            <person name="Ferriera S."/>
            <person name="Johnson J."/>
            <person name="Kravitz S."/>
            <person name="Beeson K."/>
            <person name="Sutton G."/>
            <person name="Rogers Y.-H."/>
            <person name="Friedman R."/>
            <person name="Frazier M."/>
            <person name="Venter J.C."/>
        </authorList>
    </citation>
    <scope>NUCLEOTIDE SEQUENCE [LARGE SCALE GENOMIC DNA]</scope>
    <source>
        <strain evidence="3 4">SIR-1</strain>
    </source>
</reference>
<dbReference type="CDD" id="cd00207">
    <property type="entry name" value="fer2"/>
    <property type="match status" value="1"/>
</dbReference>
<dbReference type="Proteomes" id="UP000005801">
    <property type="component" value="Unassembled WGS sequence"/>
</dbReference>
<dbReference type="InterPro" id="IPR036010">
    <property type="entry name" value="2Fe-2S_ferredoxin-like_sf"/>
</dbReference>
<dbReference type="PANTHER" id="PTHR42949">
    <property type="entry name" value="ANAEROBIC GLYCEROL-3-PHOSPHATE DEHYDROGENASE SUBUNIT B"/>
    <property type="match status" value="1"/>
</dbReference>
<dbReference type="InterPro" id="IPR051691">
    <property type="entry name" value="Metab_Enz_Cyan_OpOx_G3PDH"/>
</dbReference>
<dbReference type="EMBL" id="ABCS01000085">
    <property type="protein sequence ID" value="EDM75659.1"/>
    <property type="molecule type" value="Genomic_DNA"/>
</dbReference>
<dbReference type="GO" id="GO:0071949">
    <property type="term" value="F:FAD binding"/>
    <property type="evidence" value="ECO:0007669"/>
    <property type="project" value="InterPro"/>
</dbReference>
<accession>A6GES6</accession>
<evidence type="ECO:0000313" key="4">
    <source>
        <dbReference type="Proteomes" id="UP000005801"/>
    </source>
</evidence>
<evidence type="ECO:0000313" key="3">
    <source>
        <dbReference type="EMBL" id="EDM75659.1"/>
    </source>
</evidence>
<sequence>MLEPDRETGETVHIRFDETLIAARPEDTLATALIGAGELMTSRSPKYRRPRGAYCLAGDCGTCLVRVDGRPNVRACMTPVREGMRVSSQNTYRPRRLDPTAIVDKVFVKGMDHHHLMVRPRIANQIMQEFARNLTGFGELPEVVGERGCEHIAHELPVLIIGAGPAGRALAARLREAGIDHAIVDRLDRPQLRAAPALGAEAPALAPVEDVLADTGVFGVYPGPKLGLEGEEEGPDRALVAASEGGESSNHERLYAFRPRHLVFATGCREPMIPFANNDLPGVVGARGLLAALRRAGSRLSGRCVVVGEGEAAEG</sequence>
<evidence type="ECO:0000256" key="1">
    <source>
        <dbReference type="ARBA" id="ARBA00023002"/>
    </source>
</evidence>
<evidence type="ECO:0000259" key="2">
    <source>
        <dbReference type="Pfam" id="PF01494"/>
    </source>
</evidence>
<proteinExistence type="predicted"/>
<feature type="non-terminal residue" evidence="3">
    <location>
        <position position="315"/>
    </location>
</feature>
<dbReference type="InterPro" id="IPR002938">
    <property type="entry name" value="FAD-bd"/>
</dbReference>
<comment type="caution">
    <text evidence="3">The sequence shown here is derived from an EMBL/GenBank/DDBJ whole genome shotgun (WGS) entry which is preliminary data.</text>
</comment>
<dbReference type="PRINTS" id="PR00368">
    <property type="entry name" value="FADPNR"/>
</dbReference>
<dbReference type="PANTHER" id="PTHR42949:SF3">
    <property type="entry name" value="ANAEROBIC GLYCEROL-3-PHOSPHATE DEHYDROGENASE SUBUNIT B"/>
    <property type="match status" value="1"/>
</dbReference>
<dbReference type="InterPro" id="IPR042204">
    <property type="entry name" value="2Fe-2S-bd_N"/>
</dbReference>
<keyword evidence="1" id="KW-0560">Oxidoreductase</keyword>
<dbReference type="AlphaFoldDB" id="A6GES6"/>
<dbReference type="InterPro" id="IPR036188">
    <property type="entry name" value="FAD/NAD-bd_sf"/>
</dbReference>
<keyword evidence="4" id="KW-1185">Reference proteome</keyword>
<dbReference type="STRING" id="391625.PPSIR1_13480"/>
<feature type="domain" description="FAD-binding" evidence="2">
    <location>
        <begin position="156"/>
        <end position="189"/>
    </location>
</feature>
<dbReference type="InterPro" id="IPR006058">
    <property type="entry name" value="2Fe2S_fd_BS"/>
</dbReference>
<dbReference type="GO" id="GO:0051537">
    <property type="term" value="F:2 iron, 2 sulfur cluster binding"/>
    <property type="evidence" value="ECO:0007669"/>
    <property type="project" value="InterPro"/>
</dbReference>
<dbReference type="InterPro" id="IPR001041">
    <property type="entry name" value="2Fe-2S_ferredoxin-type"/>
</dbReference>
<gene>
    <name evidence="3" type="ORF">PPSIR1_13480</name>
</gene>
<dbReference type="Gene3D" id="3.50.50.60">
    <property type="entry name" value="FAD/NAD(P)-binding domain"/>
    <property type="match status" value="1"/>
</dbReference>
<dbReference type="Pfam" id="PF01494">
    <property type="entry name" value="FAD_binding_3"/>
    <property type="match status" value="1"/>
</dbReference>
<dbReference type="Pfam" id="PF13510">
    <property type="entry name" value="Fer2_4"/>
    <property type="match status" value="1"/>
</dbReference>
<dbReference type="GO" id="GO:0016491">
    <property type="term" value="F:oxidoreductase activity"/>
    <property type="evidence" value="ECO:0007669"/>
    <property type="project" value="UniProtKB-KW"/>
</dbReference>
<dbReference type="Gene3D" id="3.10.20.440">
    <property type="entry name" value="2Fe-2S iron-sulphur cluster binding domain, sarcosine oxidase, alpha subunit, N-terminal domain"/>
    <property type="match status" value="1"/>
</dbReference>
<organism evidence="3 4">
    <name type="scientific">Plesiocystis pacifica SIR-1</name>
    <dbReference type="NCBI Taxonomy" id="391625"/>
    <lineage>
        <taxon>Bacteria</taxon>
        <taxon>Pseudomonadati</taxon>
        <taxon>Myxococcota</taxon>
        <taxon>Polyangia</taxon>
        <taxon>Nannocystales</taxon>
        <taxon>Nannocystaceae</taxon>
        <taxon>Plesiocystis</taxon>
    </lineage>
</organism>
<protein>
    <submittedName>
        <fullName evidence="3">Ferredoxin / FAD-dependent pyridine nucleotide-disulphide oxidoreductase</fullName>
    </submittedName>
</protein>
<dbReference type="PROSITE" id="PS00197">
    <property type="entry name" value="2FE2S_FER_1"/>
    <property type="match status" value="1"/>
</dbReference>
<dbReference type="eggNOG" id="COG0446">
    <property type="taxonomic scope" value="Bacteria"/>
</dbReference>
<name>A6GES6_9BACT</name>
<dbReference type="SUPFAM" id="SSF54292">
    <property type="entry name" value="2Fe-2S ferredoxin-like"/>
    <property type="match status" value="1"/>
</dbReference>